<evidence type="ECO:0000313" key="7">
    <source>
        <dbReference type="EMBL" id="VDN56636.1"/>
    </source>
</evidence>
<accession>A0A0N4U5U8</accession>
<evidence type="ECO:0000313" key="9">
    <source>
        <dbReference type="Proteomes" id="UP000274756"/>
    </source>
</evidence>
<feature type="transmembrane region" description="Helical" evidence="5">
    <location>
        <begin position="130"/>
        <end position="149"/>
    </location>
</feature>
<dbReference type="WBParaSite" id="DME_0000224901-mRNA-1">
    <property type="protein sequence ID" value="DME_0000224901-mRNA-1"/>
    <property type="gene ID" value="DME_0000224901"/>
</dbReference>
<reference evidence="7 9" key="2">
    <citation type="submission" date="2018-11" db="EMBL/GenBank/DDBJ databases">
        <authorList>
            <consortium name="Pathogen Informatics"/>
        </authorList>
    </citation>
    <scope>NUCLEOTIDE SEQUENCE [LARGE SCALE GENOMIC DNA]</scope>
</reference>
<dbReference type="InterPro" id="IPR017452">
    <property type="entry name" value="GPCR_Rhodpsn_7TM"/>
</dbReference>
<sequence>MLSATYQAYMPFHIFVYQFLCLAGVFANISIIVVLLRPTMRKNPFNTFLIAIAICDMTLMASYFIYKQVEICHPWYFSYFWIVFTYFYAILSVFIHSISLWLTVNMAILRYLVLKRSSSSHSTIPSVNNFTAAFIAVITAIALSLFGAMPNMLRYEIRDGGFLDAPSFCLDNSSDYAHYYSEDSKVHAYNIAQPSWWNCRWERLNFWLAGLVLKLIPCFLLTVFMTLLVRVIIEARDRRTRLSIGSRRKSQNERTTSMLTAIVAVFLITELPQGLIVFATGVKPGVRYAMQYIGDFIDLLSLINSSFNFILCTLMSNVFR</sequence>
<protein>
    <submittedName>
        <fullName evidence="10">G_PROTEIN_RECEP_F1_2 domain-containing protein</fullName>
    </submittedName>
</protein>
<evidence type="ECO:0000256" key="3">
    <source>
        <dbReference type="ARBA" id="ARBA00022989"/>
    </source>
</evidence>
<dbReference type="STRING" id="318479.A0A0N4U5U8"/>
<dbReference type="PROSITE" id="PS50262">
    <property type="entry name" value="G_PROTEIN_RECEP_F1_2"/>
    <property type="match status" value="1"/>
</dbReference>
<dbReference type="InterPro" id="IPR053219">
    <property type="entry name" value="GPCR_Dmsr-1"/>
</dbReference>
<feature type="transmembrane region" description="Helical" evidence="5">
    <location>
        <begin position="206"/>
        <end position="233"/>
    </location>
</feature>
<keyword evidence="3 5" id="KW-1133">Transmembrane helix</keyword>
<feature type="transmembrane region" description="Helical" evidence="5">
    <location>
        <begin position="257"/>
        <end position="279"/>
    </location>
</feature>
<dbReference type="SUPFAM" id="SSF81321">
    <property type="entry name" value="Family A G protein-coupled receptor-like"/>
    <property type="match status" value="1"/>
</dbReference>
<dbReference type="PRINTS" id="PR00237">
    <property type="entry name" value="GPCRRHODOPSN"/>
</dbReference>
<keyword evidence="4 5" id="KW-0472">Membrane</keyword>
<reference evidence="10" key="1">
    <citation type="submission" date="2017-02" db="UniProtKB">
        <authorList>
            <consortium name="WormBaseParasite"/>
        </authorList>
    </citation>
    <scope>IDENTIFICATION</scope>
</reference>
<evidence type="ECO:0000256" key="1">
    <source>
        <dbReference type="ARBA" id="ARBA00004370"/>
    </source>
</evidence>
<dbReference type="GO" id="GO:0008528">
    <property type="term" value="F:G protein-coupled peptide receptor activity"/>
    <property type="evidence" value="ECO:0007669"/>
    <property type="project" value="InterPro"/>
</dbReference>
<proteinExistence type="predicted"/>
<gene>
    <name evidence="7" type="ORF">DME_LOCUS6609</name>
</gene>
<dbReference type="Gene3D" id="1.20.1070.10">
    <property type="entry name" value="Rhodopsin 7-helix transmembrane proteins"/>
    <property type="match status" value="1"/>
</dbReference>
<dbReference type="InterPro" id="IPR019427">
    <property type="entry name" value="7TM_GPCR_serpentine_rcpt_Srw"/>
</dbReference>
<dbReference type="AlphaFoldDB" id="A0A0N4U5U8"/>
<feature type="domain" description="G-protein coupled receptors family 1 profile" evidence="6">
    <location>
        <begin position="27"/>
        <end position="312"/>
    </location>
</feature>
<evidence type="ECO:0000313" key="8">
    <source>
        <dbReference type="Proteomes" id="UP000038040"/>
    </source>
</evidence>
<keyword evidence="2 5" id="KW-0812">Transmembrane</keyword>
<evidence type="ECO:0000259" key="6">
    <source>
        <dbReference type="PROSITE" id="PS50262"/>
    </source>
</evidence>
<feature type="transmembrane region" description="Helical" evidence="5">
    <location>
        <begin position="48"/>
        <end position="66"/>
    </location>
</feature>
<comment type="subcellular location">
    <subcellularLocation>
        <location evidence="1">Membrane</location>
    </subcellularLocation>
</comment>
<dbReference type="Proteomes" id="UP000274756">
    <property type="component" value="Unassembled WGS sequence"/>
</dbReference>
<name>A0A0N4U5U8_DRAME</name>
<evidence type="ECO:0000313" key="10">
    <source>
        <dbReference type="WBParaSite" id="DME_0000224901-mRNA-1"/>
    </source>
</evidence>
<evidence type="ECO:0000256" key="4">
    <source>
        <dbReference type="ARBA" id="ARBA00023136"/>
    </source>
</evidence>
<dbReference type="Pfam" id="PF10324">
    <property type="entry name" value="7TM_GPCR_Srw"/>
    <property type="match status" value="1"/>
</dbReference>
<dbReference type="PANTHER" id="PTHR46273:SF4">
    <property type="entry name" value="AT19640P"/>
    <property type="match status" value="1"/>
</dbReference>
<feature type="transmembrane region" description="Helical" evidence="5">
    <location>
        <begin position="86"/>
        <end position="109"/>
    </location>
</feature>
<dbReference type="Proteomes" id="UP000038040">
    <property type="component" value="Unplaced"/>
</dbReference>
<dbReference type="CDD" id="cd14978">
    <property type="entry name" value="7tmA_FMRFamide_R-like"/>
    <property type="match status" value="1"/>
</dbReference>
<dbReference type="EMBL" id="UYYG01001156">
    <property type="protein sequence ID" value="VDN56636.1"/>
    <property type="molecule type" value="Genomic_DNA"/>
</dbReference>
<dbReference type="OrthoDB" id="5864054at2759"/>
<evidence type="ECO:0000256" key="2">
    <source>
        <dbReference type="ARBA" id="ARBA00022692"/>
    </source>
</evidence>
<dbReference type="PANTHER" id="PTHR46273">
    <property type="entry name" value="MYOSUPPRESSIN RECEPTOR 1, ISOFORM B-RELATED"/>
    <property type="match status" value="1"/>
</dbReference>
<dbReference type="InterPro" id="IPR000276">
    <property type="entry name" value="GPCR_Rhodpsn"/>
</dbReference>
<feature type="transmembrane region" description="Helical" evidence="5">
    <location>
        <begin position="12"/>
        <end position="36"/>
    </location>
</feature>
<evidence type="ECO:0000256" key="5">
    <source>
        <dbReference type="SAM" id="Phobius"/>
    </source>
</evidence>
<keyword evidence="9" id="KW-1185">Reference proteome</keyword>
<feature type="transmembrane region" description="Helical" evidence="5">
    <location>
        <begin position="299"/>
        <end position="319"/>
    </location>
</feature>
<organism evidence="8 10">
    <name type="scientific">Dracunculus medinensis</name>
    <name type="common">Guinea worm</name>
    <dbReference type="NCBI Taxonomy" id="318479"/>
    <lineage>
        <taxon>Eukaryota</taxon>
        <taxon>Metazoa</taxon>
        <taxon>Ecdysozoa</taxon>
        <taxon>Nematoda</taxon>
        <taxon>Chromadorea</taxon>
        <taxon>Rhabditida</taxon>
        <taxon>Spirurina</taxon>
        <taxon>Dracunculoidea</taxon>
        <taxon>Dracunculidae</taxon>
        <taxon>Dracunculus</taxon>
    </lineage>
</organism>
<dbReference type="GO" id="GO:0005886">
    <property type="term" value="C:plasma membrane"/>
    <property type="evidence" value="ECO:0007669"/>
    <property type="project" value="TreeGrafter"/>
</dbReference>